<evidence type="ECO:0000313" key="2">
    <source>
        <dbReference type="Proteomes" id="UP000001505"/>
    </source>
</evidence>
<dbReference type="STRING" id="716544.wcw_1159"/>
<proteinExistence type="predicted"/>
<gene>
    <name evidence="1" type="ordered locus">wcw_1159</name>
</gene>
<dbReference type="HOGENOM" id="CLU_3298611_0_0_0"/>
<accession>D6YWK5</accession>
<organism evidence="1 2">
    <name type="scientific">Waddlia chondrophila (strain ATCC VR-1470 / WSU 86-1044)</name>
    <dbReference type="NCBI Taxonomy" id="716544"/>
    <lineage>
        <taxon>Bacteria</taxon>
        <taxon>Pseudomonadati</taxon>
        <taxon>Chlamydiota</taxon>
        <taxon>Chlamydiia</taxon>
        <taxon>Parachlamydiales</taxon>
        <taxon>Waddliaceae</taxon>
        <taxon>Waddlia</taxon>
    </lineage>
</organism>
<keyword evidence="2" id="KW-1185">Reference proteome</keyword>
<evidence type="ECO:0000313" key="1">
    <source>
        <dbReference type="EMBL" id="ADI38516.1"/>
    </source>
</evidence>
<dbReference type="AlphaFoldDB" id="D6YWK5"/>
<protein>
    <submittedName>
        <fullName evidence="1">Uncharacterized protein</fullName>
    </submittedName>
</protein>
<dbReference type="KEGG" id="wch:wcw_1159"/>
<name>D6YWK5_WADCW</name>
<dbReference type="Proteomes" id="UP000001505">
    <property type="component" value="Chromosome"/>
</dbReference>
<sequence>MKNPSAIDTFEMKSKEKVFYSHILVVLNLRKNTFYFIKKN</sequence>
<reference evidence="1 2" key="1">
    <citation type="journal article" date="2010" name="PLoS ONE">
        <title>The Waddlia genome: a window into chlamydial biology.</title>
        <authorList>
            <person name="Bertelli C."/>
            <person name="Collyn F."/>
            <person name="Croxatto A."/>
            <person name="Ruckert C."/>
            <person name="Polkinghorne A."/>
            <person name="Kebbi-Beghdadi C."/>
            <person name="Goesmann A."/>
            <person name="Vaughan L."/>
            <person name="Greub G."/>
        </authorList>
    </citation>
    <scope>NUCLEOTIDE SEQUENCE [LARGE SCALE GENOMIC DNA]</scope>
    <source>
        <strain evidence="2">ATCC VR-1470 / WSU 86-1044</strain>
    </source>
</reference>
<dbReference type="EMBL" id="CP001928">
    <property type="protein sequence ID" value="ADI38516.1"/>
    <property type="molecule type" value="Genomic_DNA"/>
</dbReference>